<dbReference type="Gene3D" id="1.20.1250.20">
    <property type="entry name" value="MFS general substrate transporter like domains"/>
    <property type="match status" value="1"/>
</dbReference>
<evidence type="ECO:0008006" key="5">
    <source>
        <dbReference type="Google" id="ProtNLM"/>
    </source>
</evidence>
<dbReference type="GO" id="GO:0022857">
    <property type="term" value="F:transmembrane transporter activity"/>
    <property type="evidence" value="ECO:0007669"/>
    <property type="project" value="InterPro"/>
</dbReference>
<feature type="transmembrane region" description="Helical" evidence="2">
    <location>
        <begin position="209"/>
        <end position="227"/>
    </location>
</feature>
<dbReference type="RefSeq" id="WP_123779331.1">
    <property type="nucleotide sequence ID" value="NZ_RKMG01000004.1"/>
</dbReference>
<keyword evidence="2" id="KW-1133">Transmembrane helix</keyword>
<dbReference type="OrthoDB" id="9816124at2"/>
<feature type="transmembrane region" description="Helical" evidence="2">
    <location>
        <begin position="160"/>
        <end position="181"/>
    </location>
</feature>
<dbReference type="PANTHER" id="PTHR23530:SF1">
    <property type="entry name" value="PERMEASE, MAJOR FACILITATOR SUPERFAMILY-RELATED"/>
    <property type="match status" value="1"/>
</dbReference>
<dbReference type="PANTHER" id="PTHR23530">
    <property type="entry name" value="TRANSPORT PROTEIN-RELATED"/>
    <property type="match status" value="1"/>
</dbReference>
<evidence type="ECO:0000256" key="2">
    <source>
        <dbReference type="SAM" id="Phobius"/>
    </source>
</evidence>
<feature type="transmembrane region" description="Helical" evidence="2">
    <location>
        <begin position="136"/>
        <end position="154"/>
    </location>
</feature>
<gene>
    <name evidence="3" type="ORF">EF384_02075</name>
</gene>
<organism evidence="3 4">
    <name type="scientific">Aerococcus agrisoli</name>
    <dbReference type="NCBI Taxonomy" id="2487350"/>
    <lineage>
        <taxon>Bacteria</taxon>
        <taxon>Bacillati</taxon>
        <taxon>Bacillota</taxon>
        <taxon>Bacilli</taxon>
        <taxon>Lactobacillales</taxon>
        <taxon>Aerococcaceae</taxon>
        <taxon>Aerococcus</taxon>
    </lineage>
</organism>
<feature type="transmembrane region" description="Helical" evidence="2">
    <location>
        <begin position="367"/>
        <end position="389"/>
    </location>
</feature>
<dbReference type="AlphaFoldDB" id="A0A3N4GP53"/>
<keyword evidence="4" id="KW-1185">Reference proteome</keyword>
<feature type="transmembrane region" description="Helical" evidence="2">
    <location>
        <begin position="9"/>
        <end position="30"/>
    </location>
</feature>
<protein>
    <recommendedName>
        <fullName evidence="5">MFS transporter</fullName>
    </recommendedName>
</protein>
<dbReference type="InterPro" id="IPR011701">
    <property type="entry name" value="MFS"/>
</dbReference>
<feature type="transmembrane region" description="Helical" evidence="2">
    <location>
        <begin position="247"/>
        <end position="267"/>
    </location>
</feature>
<keyword evidence="2" id="KW-0472">Membrane</keyword>
<sequence>MKKEFIKYYWLVFNAVLITAFFNPILYLFLLRTYTMSIIGLYLSIFWFTSFLTEIMCGAITDRIGEKYALILSGIFRILGLIFLIQGNIGLLYLSAVCSGISESFYSGSLSSWIINRANLLKIDMNTEKLFSRASLIGLCTSLVVGSLSIYYLYPFSTQLPFYLSIFATLIFIVSAFSLNGRHQMETSDMKTFVKKTYKETINTFKQLFSVKTGFLMMCFLLLPEILDVGPSNQWQAVFSSIENNQNVLSVLWIVITVSGLFGSLISSKVLRKAKDIDAFSILITIDCILILIICLVPAIWIKVLSFGLHVMMNTITNIKADVILHANIVKSDAGRNTTVSTYYSFQSVFISFMLVINGFSSEKLGIIETWIVTLVVVFFLLIILRFYLDRQKQFYHDEI</sequence>
<evidence type="ECO:0000313" key="4">
    <source>
        <dbReference type="Proteomes" id="UP000273977"/>
    </source>
</evidence>
<keyword evidence="2" id="KW-0812">Transmembrane</keyword>
<reference evidence="3 4" key="1">
    <citation type="submission" date="2018-11" db="EMBL/GenBank/DDBJ databases">
        <title>Aerococcus sp. SJQ22, whole genome shotgun sequence.</title>
        <authorList>
            <person name="Sun L."/>
            <person name="Gao X."/>
            <person name="Chen W."/>
            <person name="Huang K."/>
        </authorList>
    </citation>
    <scope>NUCLEOTIDE SEQUENCE [LARGE SCALE GENOMIC DNA]</scope>
    <source>
        <strain evidence="3 4">SJQ22</strain>
    </source>
</reference>
<proteinExistence type="predicted"/>
<accession>A0A3N4GP53</accession>
<feature type="transmembrane region" description="Helical" evidence="2">
    <location>
        <begin position="36"/>
        <end position="56"/>
    </location>
</feature>
<feature type="transmembrane region" description="Helical" evidence="2">
    <location>
        <begin position="279"/>
        <end position="301"/>
    </location>
</feature>
<dbReference type="InterPro" id="IPR053160">
    <property type="entry name" value="MFS_DHA3_Transporter"/>
</dbReference>
<comment type="subcellular location">
    <subcellularLocation>
        <location evidence="1">Cell membrane</location>
        <topology evidence="1">Multi-pass membrane protein</topology>
    </subcellularLocation>
</comment>
<dbReference type="GO" id="GO:0005886">
    <property type="term" value="C:plasma membrane"/>
    <property type="evidence" value="ECO:0007669"/>
    <property type="project" value="UniProtKB-SubCell"/>
</dbReference>
<name>A0A3N4GP53_9LACT</name>
<dbReference type="InterPro" id="IPR036259">
    <property type="entry name" value="MFS_trans_sf"/>
</dbReference>
<dbReference type="EMBL" id="RKMG01000004">
    <property type="protein sequence ID" value="RPA62426.1"/>
    <property type="molecule type" value="Genomic_DNA"/>
</dbReference>
<evidence type="ECO:0000256" key="1">
    <source>
        <dbReference type="ARBA" id="ARBA00004651"/>
    </source>
</evidence>
<comment type="caution">
    <text evidence="3">The sequence shown here is derived from an EMBL/GenBank/DDBJ whole genome shotgun (WGS) entry which is preliminary data.</text>
</comment>
<dbReference type="Pfam" id="PF07690">
    <property type="entry name" value="MFS_1"/>
    <property type="match status" value="1"/>
</dbReference>
<dbReference type="SUPFAM" id="SSF103473">
    <property type="entry name" value="MFS general substrate transporter"/>
    <property type="match status" value="1"/>
</dbReference>
<dbReference type="Proteomes" id="UP000273977">
    <property type="component" value="Unassembled WGS sequence"/>
</dbReference>
<evidence type="ECO:0000313" key="3">
    <source>
        <dbReference type="EMBL" id="RPA62426.1"/>
    </source>
</evidence>